<evidence type="ECO:0000313" key="7">
    <source>
        <dbReference type="EMBL" id="REH18150.1"/>
    </source>
</evidence>
<dbReference type="Pfam" id="PF00732">
    <property type="entry name" value="GMC_oxred_N"/>
    <property type="match status" value="1"/>
</dbReference>
<dbReference type="PROSITE" id="PS00624">
    <property type="entry name" value="GMC_OXRED_2"/>
    <property type="match status" value="1"/>
</dbReference>
<dbReference type="RefSeq" id="WP_170218250.1">
    <property type="nucleotide sequence ID" value="NZ_CP144375.1"/>
</dbReference>
<dbReference type="Gene3D" id="3.30.410.40">
    <property type="match status" value="1"/>
</dbReference>
<feature type="binding site" evidence="5">
    <location>
        <begin position="433"/>
        <end position="434"/>
    </location>
    <ligand>
        <name>FAD</name>
        <dbReference type="ChEBI" id="CHEBI:57692"/>
    </ligand>
</feature>
<keyword evidence="8" id="KW-1185">Reference proteome</keyword>
<evidence type="ECO:0000256" key="5">
    <source>
        <dbReference type="PIRSR" id="PIRSR000137-2"/>
    </source>
</evidence>
<evidence type="ECO:0000259" key="6">
    <source>
        <dbReference type="PROSITE" id="PS00624"/>
    </source>
</evidence>
<dbReference type="InterPro" id="IPR036188">
    <property type="entry name" value="FAD/NAD-bd_sf"/>
</dbReference>
<dbReference type="InterPro" id="IPR012132">
    <property type="entry name" value="GMC_OxRdtase"/>
</dbReference>
<keyword evidence="3" id="KW-0285">Flavoprotein</keyword>
<dbReference type="PROSITE" id="PS51257">
    <property type="entry name" value="PROKAR_LIPOPROTEIN"/>
    <property type="match status" value="1"/>
</dbReference>
<dbReference type="InterPro" id="IPR000172">
    <property type="entry name" value="GMC_OxRdtase_N"/>
</dbReference>
<feature type="binding site" evidence="5">
    <location>
        <position position="78"/>
    </location>
    <ligand>
        <name>FAD</name>
        <dbReference type="ChEBI" id="CHEBI:57692"/>
    </ligand>
</feature>
<dbReference type="GO" id="GO:0050660">
    <property type="term" value="F:flavin adenine dinucleotide binding"/>
    <property type="evidence" value="ECO:0007669"/>
    <property type="project" value="InterPro"/>
</dbReference>
<dbReference type="Pfam" id="PF05199">
    <property type="entry name" value="GMC_oxred_C"/>
    <property type="match status" value="1"/>
</dbReference>
<organism evidence="7 8">
    <name type="scientific">Kutzneria buriramensis</name>
    <dbReference type="NCBI Taxonomy" id="1045776"/>
    <lineage>
        <taxon>Bacteria</taxon>
        <taxon>Bacillati</taxon>
        <taxon>Actinomycetota</taxon>
        <taxon>Actinomycetes</taxon>
        <taxon>Pseudonocardiales</taxon>
        <taxon>Pseudonocardiaceae</taxon>
        <taxon>Kutzneria</taxon>
    </lineage>
</organism>
<evidence type="ECO:0000256" key="2">
    <source>
        <dbReference type="ARBA" id="ARBA00010790"/>
    </source>
</evidence>
<evidence type="ECO:0000256" key="1">
    <source>
        <dbReference type="ARBA" id="ARBA00001974"/>
    </source>
</evidence>
<dbReference type="SUPFAM" id="SSF54373">
    <property type="entry name" value="FAD-linked reductases, C-terminal domain"/>
    <property type="match status" value="1"/>
</dbReference>
<comment type="similarity">
    <text evidence="2">Belongs to the GMC oxidoreductase family.</text>
</comment>
<dbReference type="PIRSF" id="PIRSF000137">
    <property type="entry name" value="Alcohol_oxidase"/>
    <property type="match status" value="1"/>
</dbReference>
<dbReference type="Proteomes" id="UP000256269">
    <property type="component" value="Unassembled WGS sequence"/>
</dbReference>
<dbReference type="GO" id="GO:0016614">
    <property type="term" value="F:oxidoreductase activity, acting on CH-OH group of donors"/>
    <property type="evidence" value="ECO:0007669"/>
    <property type="project" value="InterPro"/>
</dbReference>
<proteinExistence type="inferred from homology"/>
<comment type="caution">
    <text evidence="7">The sequence shown here is derived from an EMBL/GenBank/DDBJ whole genome shotgun (WGS) entry which is preliminary data.</text>
</comment>
<dbReference type="PANTHER" id="PTHR11552:SF147">
    <property type="entry name" value="CHOLINE DEHYDROGENASE, MITOCHONDRIAL"/>
    <property type="match status" value="1"/>
</dbReference>
<dbReference type="SUPFAM" id="SSF51905">
    <property type="entry name" value="FAD/NAD(P)-binding domain"/>
    <property type="match status" value="1"/>
</dbReference>
<dbReference type="EMBL" id="QUNO01000037">
    <property type="protein sequence ID" value="REH18150.1"/>
    <property type="molecule type" value="Genomic_DNA"/>
</dbReference>
<comment type="cofactor">
    <cofactor evidence="1 5">
        <name>FAD</name>
        <dbReference type="ChEBI" id="CHEBI:57692"/>
    </cofactor>
</comment>
<name>A0A3E0G6K3_9PSEU</name>
<keyword evidence="4 5" id="KW-0274">FAD</keyword>
<evidence type="ECO:0000313" key="8">
    <source>
        <dbReference type="Proteomes" id="UP000256269"/>
    </source>
</evidence>
<dbReference type="AlphaFoldDB" id="A0A3E0G6K3"/>
<accession>A0A3E0G6K3</accession>
<sequence>MPEKTGYDVLVLGGGVAGCVLATRLSEDPSRSVCLVEAGPDYGPDRAKWPAKALDARVLPRDDVWEKQSAPYRIRAKVVGGSSCVNGCWHTWGSASDFAEWAALGGAGWSADSLGQFRRIVAEKMRLRAIPASELSVWSSSSLAAAAELGYPEDADMSAPGVGPGYGCPPVNAIGDLRWNVAFAYLDEARSRPNLRILSGATVNRLVLADGRVTGAEVDLAGEQVTLTADTYLLSAGTYGSPSVLLRSGIGPAEHLAEVGIRTVVDLPGVGANLVDHSCLVLPLTPTAELNAALLAKEEAGDLYASQVAIKAATEFCDEGAWDLHLLPTAGAPLFGTLPRGRYEVGIAAFLMKPASRGRLRLRSADYGVGPDIDPALFTDPDGRDLAVGRRGLELAAELAASAPLKAWASPRDETRPQDASDEHLRSRAGTYWHPIGTCALGDVVDGDAKVQGVENLHVIDASILPTIPRSNTQLPTLAVAEMLAGRLANR</sequence>
<evidence type="ECO:0000256" key="3">
    <source>
        <dbReference type="ARBA" id="ARBA00022630"/>
    </source>
</evidence>
<evidence type="ECO:0000256" key="4">
    <source>
        <dbReference type="ARBA" id="ARBA00022827"/>
    </source>
</evidence>
<gene>
    <name evidence="7" type="ORF">BCF44_13737</name>
</gene>
<feature type="domain" description="Glucose-methanol-choline oxidoreductase N-terminal" evidence="6">
    <location>
        <begin position="237"/>
        <end position="251"/>
    </location>
</feature>
<feature type="binding site" evidence="5">
    <location>
        <position position="432"/>
    </location>
    <ligand>
        <name>substrate</name>
    </ligand>
</feature>
<feature type="binding site" evidence="5">
    <location>
        <position position="203"/>
    </location>
    <ligand>
        <name>FAD</name>
        <dbReference type="ChEBI" id="CHEBI:57692"/>
    </ligand>
</feature>
<dbReference type="InterPro" id="IPR007867">
    <property type="entry name" value="GMC_OxRtase_C"/>
</dbReference>
<protein>
    <submittedName>
        <fullName evidence="7">Choline dehydrogenase</fullName>
    </submittedName>
</protein>
<reference evidence="7 8" key="1">
    <citation type="submission" date="2018-08" db="EMBL/GenBank/DDBJ databases">
        <title>Genomic Encyclopedia of Archaeal and Bacterial Type Strains, Phase II (KMG-II): from individual species to whole genera.</title>
        <authorList>
            <person name="Goeker M."/>
        </authorList>
    </citation>
    <scope>NUCLEOTIDE SEQUENCE [LARGE SCALE GENOMIC DNA]</scope>
    <source>
        <strain evidence="7 8">DSM 45791</strain>
    </source>
</reference>
<dbReference type="PANTHER" id="PTHR11552">
    <property type="entry name" value="GLUCOSE-METHANOL-CHOLINE GMC OXIDOREDUCTASE"/>
    <property type="match status" value="1"/>
</dbReference>
<dbReference type="Gene3D" id="3.50.50.60">
    <property type="entry name" value="FAD/NAD(P)-binding domain"/>
    <property type="match status" value="1"/>
</dbReference>